<dbReference type="Proteomes" id="UP001189429">
    <property type="component" value="Unassembled WGS sequence"/>
</dbReference>
<accession>A0ABN9TF64</accession>
<name>A0ABN9TF64_9DINO</name>
<organism evidence="2 3">
    <name type="scientific">Prorocentrum cordatum</name>
    <dbReference type="NCBI Taxonomy" id="2364126"/>
    <lineage>
        <taxon>Eukaryota</taxon>
        <taxon>Sar</taxon>
        <taxon>Alveolata</taxon>
        <taxon>Dinophyceae</taxon>
        <taxon>Prorocentrales</taxon>
        <taxon>Prorocentraceae</taxon>
        <taxon>Prorocentrum</taxon>
    </lineage>
</organism>
<sequence length="347" mass="38116">MAVVLRTPAVGHDRRERSRSPPHIVNNHDKDPQLDAVITCSSVLDWLKPECDAFRGMVVPRSQTWDHAQHFLDRLYSRVVNFGVVDESESLMEIVPLFDGASESKLGVQLDAAAQRLLSPLVQHGLPADLAAQIRMDVAEAGPVVARLLPNAAELMLKLELTRENICGRWHMDNYVGRAIVSYNCAATVHVHDDFVDFERFEIDRTDICRGPNEYVIRARKAIRSAGVGNILFIKGMLFPSRVNGLVHEAPDKLHRHDCSVATRLILKADEWAAQGTTLFITVDRAVGGMMLLEDTVRGDARAAVAQLKALGVQPALLTGDNEEAGRRAAAAAGIETVHARGRAGHL</sequence>
<dbReference type="InterPro" id="IPR023214">
    <property type="entry name" value="HAD_sf"/>
</dbReference>
<evidence type="ECO:0000313" key="3">
    <source>
        <dbReference type="Proteomes" id="UP001189429"/>
    </source>
</evidence>
<reference evidence="2" key="1">
    <citation type="submission" date="2023-10" db="EMBL/GenBank/DDBJ databases">
        <authorList>
            <person name="Chen Y."/>
            <person name="Shah S."/>
            <person name="Dougan E. K."/>
            <person name="Thang M."/>
            <person name="Chan C."/>
        </authorList>
    </citation>
    <scope>NUCLEOTIDE SEQUENCE [LARGE SCALE GENOMIC DNA]</scope>
</reference>
<dbReference type="InterPro" id="IPR036412">
    <property type="entry name" value="HAD-like_sf"/>
</dbReference>
<evidence type="ECO:0000313" key="2">
    <source>
        <dbReference type="EMBL" id="CAK0844430.1"/>
    </source>
</evidence>
<dbReference type="EMBL" id="CAUYUJ010014663">
    <property type="protein sequence ID" value="CAK0844430.1"/>
    <property type="molecule type" value="Genomic_DNA"/>
</dbReference>
<dbReference type="Gene3D" id="3.40.1110.10">
    <property type="entry name" value="Calcium-transporting ATPase, cytoplasmic domain N"/>
    <property type="match status" value="1"/>
</dbReference>
<gene>
    <name evidence="2" type="ORF">PCOR1329_LOCUS38517</name>
</gene>
<dbReference type="InterPro" id="IPR014955">
    <property type="entry name" value="DUF1826"/>
</dbReference>
<proteinExistence type="predicted"/>
<dbReference type="SUPFAM" id="SSF56784">
    <property type="entry name" value="HAD-like"/>
    <property type="match status" value="1"/>
</dbReference>
<protein>
    <submittedName>
        <fullName evidence="2">Uncharacterized protein</fullName>
    </submittedName>
</protein>
<evidence type="ECO:0000256" key="1">
    <source>
        <dbReference type="SAM" id="MobiDB-lite"/>
    </source>
</evidence>
<feature type="region of interest" description="Disordered" evidence="1">
    <location>
        <begin position="1"/>
        <end position="29"/>
    </location>
</feature>
<dbReference type="InterPro" id="IPR023299">
    <property type="entry name" value="ATPase_P-typ_cyto_dom_N"/>
</dbReference>
<comment type="caution">
    <text evidence="2">The sequence shown here is derived from an EMBL/GenBank/DDBJ whole genome shotgun (WGS) entry which is preliminary data.</text>
</comment>
<dbReference type="Pfam" id="PF08856">
    <property type="entry name" value="DUF1826"/>
    <property type="match status" value="1"/>
</dbReference>
<keyword evidence="3" id="KW-1185">Reference proteome</keyword>
<dbReference type="Pfam" id="PF00702">
    <property type="entry name" value="Hydrolase"/>
    <property type="match status" value="1"/>
</dbReference>
<dbReference type="Gene3D" id="3.40.50.1000">
    <property type="entry name" value="HAD superfamily/HAD-like"/>
    <property type="match status" value="1"/>
</dbReference>